<evidence type="ECO:0000256" key="1">
    <source>
        <dbReference type="ARBA" id="ARBA00022670"/>
    </source>
</evidence>
<dbReference type="GO" id="GO:0004190">
    <property type="term" value="F:aspartic-type endopeptidase activity"/>
    <property type="evidence" value="ECO:0007669"/>
    <property type="project" value="UniProtKB-KW"/>
</dbReference>
<keyword evidence="14" id="KW-0233">DNA recombination</keyword>
<dbReference type="InterPro" id="IPR000477">
    <property type="entry name" value="RT_dom"/>
</dbReference>
<dbReference type="CDD" id="cd09274">
    <property type="entry name" value="RNase_HI_RT_Ty3"/>
    <property type="match status" value="2"/>
</dbReference>
<keyword evidence="15" id="KW-0511">Multifunctional enzyme</keyword>
<dbReference type="Gene3D" id="1.10.340.70">
    <property type="match status" value="1"/>
</dbReference>
<dbReference type="Pfam" id="PF17919">
    <property type="entry name" value="RT_RNaseH_2"/>
    <property type="match status" value="2"/>
</dbReference>
<dbReference type="GO" id="GO:0006508">
    <property type="term" value="P:proteolysis"/>
    <property type="evidence" value="ECO:0007669"/>
    <property type="project" value="UniProtKB-KW"/>
</dbReference>
<keyword evidence="12" id="KW-0239">DNA-directed DNA polymerase</keyword>
<gene>
    <name evidence="20" type="ORF">CBR_g29489</name>
</gene>
<evidence type="ECO:0000256" key="6">
    <source>
        <dbReference type="ARBA" id="ARBA00022750"/>
    </source>
</evidence>
<dbReference type="Gene3D" id="3.10.10.10">
    <property type="entry name" value="HIV Type 1 Reverse Transcriptase, subunit A, domain 1"/>
    <property type="match status" value="1"/>
</dbReference>
<evidence type="ECO:0000259" key="19">
    <source>
        <dbReference type="PROSITE" id="PS50878"/>
    </source>
</evidence>
<dbReference type="FunFam" id="3.10.10.10:FF:000007">
    <property type="entry name" value="Retrovirus-related Pol polyprotein from transposon 17.6-like Protein"/>
    <property type="match status" value="1"/>
</dbReference>
<dbReference type="FunFam" id="3.30.70.270:FF:000003">
    <property type="entry name" value="Transposon Ty3-G Gag-Pol polyprotein"/>
    <property type="match status" value="1"/>
</dbReference>
<feature type="compositionally biased region" description="Low complexity" evidence="17">
    <location>
        <begin position="2590"/>
        <end position="2601"/>
    </location>
</feature>
<name>A0A388LAK0_CHABU</name>
<keyword evidence="9" id="KW-0460">Magnesium</keyword>
<feature type="region of interest" description="Disordered" evidence="17">
    <location>
        <begin position="2110"/>
        <end position="2143"/>
    </location>
</feature>
<evidence type="ECO:0000256" key="13">
    <source>
        <dbReference type="ARBA" id="ARBA00023125"/>
    </source>
</evidence>
<keyword evidence="21" id="KW-1185">Reference proteome</keyword>
<evidence type="ECO:0000256" key="12">
    <source>
        <dbReference type="ARBA" id="ARBA00022932"/>
    </source>
</evidence>
<feature type="compositionally biased region" description="Acidic residues" evidence="17">
    <location>
        <begin position="394"/>
        <end position="409"/>
    </location>
</feature>
<keyword evidence="3" id="KW-0548">Nucleotidyltransferase</keyword>
<dbReference type="InterPro" id="IPR050951">
    <property type="entry name" value="Retrovirus_Pol_polyprotein"/>
</dbReference>
<keyword evidence="2" id="KW-0808">Transferase</keyword>
<feature type="region of interest" description="Disordered" evidence="17">
    <location>
        <begin position="1847"/>
        <end position="1873"/>
    </location>
</feature>
<feature type="region of interest" description="Disordered" evidence="17">
    <location>
        <begin position="1963"/>
        <end position="1993"/>
    </location>
</feature>
<dbReference type="CDD" id="cd01647">
    <property type="entry name" value="RT_LTR"/>
    <property type="match status" value="2"/>
</dbReference>
<keyword evidence="13" id="KW-0238">DNA-binding</keyword>
<dbReference type="InterPro" id="IPR001878">
    <property type="entry name" value="Znf_CCHC"/>
</dbReference>
<dbReference type="GO" id="GO:0003677">
    <property type="term" value="F:DNA binding"/>
    <property type="evidence" value="ECO:0007669"/>
    <property type="project" value="UniProtKB-KW"/>
</dbReference>
<dbReference type="PANTHER" id="PTHR37984">
    <property type="entry name" value="PROTEIN CBG26694"/>
    <property type="match status" value="1"/>
</dbReference>
<keyword evidence="16" id="KW-0862">Zinc</keyword>
<dbReference type="Proteomes" id="UP000265515">
    <property type="component" value="Unassembled WGS sequence"/>
</dbReference>
<dbReference type="Pfam" id="PF17921">
    <property type="entry name" value="Integrase_H2C2"/>
    <property type="match status" value="1"/>
</dbReference>
<protein>
    <recommendedName>
        <fullName evidence="22">Reverse transcriptase</fullName>
    </recommendedName>
</protein>
<feature type="region of interest" description="Disordered" evidence="17">
    <location>
        <begin position="1909"/>
        <end position="1941"/>
    </location>
</feature>
<organism evidence="20 21">
    <name type="scientific">Chara braunii</name>
    <name type="common">Braun's stonewort</name>
    <dbReference type="NCBI Taxonomy" id="69332"/>
    <lineage>
        <taxon>Eukaryota</taxon>
        <taxon>Viridiplantae</taxon>
        <taxon>Streptophyta</taxon>
        <taxon>Charophyceae</taxon>
        <taxon>Charales</taxon>
        <taxon>Characeae</taxon>
        <taxon>Chara</taxon>
    </lineage>
</organism>
<dbReference type="EMBL" id="BFEA01000316">
    <property type="protein sequence ID" value="GBG79339.1"/>
    <property type="molecule type" value="Genomic_DNA"/>
</dbReference>
<evidence type="ECO:0000256" key="9">
    <source>
        <dbReference type="ARBA" id="ARBA00022842"/>
    </source>
</evidence>
<keyword evidence="10" id="KW-0229">DNA integration</keyword>
<feature type="compositionally biased region" description="Basic and acidic residues" evidence="17">
    <location>
        <begin position="2567"/>
        <end position="2589"/>
    </location>
</feature>
<dbReference type="InterPro" id="IPR036875">
    <property type="entry name" value="Znf_CCHC_sf"/>
</dbReference>
<evidence type="ECO:0008006" key="22">
    <source>
        <dbReference type="Google" id="ProtNLM"/>
    </source>
</evidence>
<keyword evidence="8" id="KW-0378">Hydrolase</keyword>
<dbReference type="GO" id="GO:0003887">
    <property type="term" value="F:DNA-directed DNA polymerase activity"/>
    <property type="evidence" value="ECO:0007669"/>
    <property type="project" value="UniProtKB-KW"/>
</dbReference>
<dbReference type="SMART" id="SM00343">
    <property type="entry name" value="ZnF_C2HC"/>
    <property type="match status" value="1"/>
</dbReference>
<dbReference type="SUPFAM" id="SSF56672">
    <property type="entry name" value="DNA/RNA polymerases"/>
    <property type="match status" value="2"/>
</dbReference>
<reference evidence="20 21" key="1">
    <citation type="journal article" date="2018" name="Cell">
        <title>The Chara Genome: Secondary Complexity and Implications for Plant Terrestrialization.</title>
        <authorList>
            <person name="Nishiyama T."/>
            <person name="Sakayama H."/>
            <person name="Vries J.D."/>
            <person name="Buschmann H."/>
            <person name="Saint-Marcoux D."/>
            <person name="Ullrich K.K."/>
            <person name="Haas F.B."/>
            <person name="Vanderstraeten L."/>
            <person name="Becker D."/>
            <person name="Lang D."/>
            <person name="Vosolsobe S."/>
            <person name="Rombauts S."/>
            <person name="Wilhelmsson P.K.I."/>
            <person name="Janitza P."/>
            <person name="Kern R."/>
            <person name="Heyl A."/>
            <person name="Rumpler F."/>
            <person name="Villalobos L.I.A.C."/>
            <person name="Clay J.M."/>
            <person name="Skokan R."/>
            <person name="Toyoda A."/>
            <person name="Suzuki Y."/>
            <person name="Kagoshima H."/>
            <person name="Schijlen E."/>
            <person name="Tajeshwar N."/>
            <person name="Catarino B."/>
            <person name="Hetherington A.J."/>
            <person name="Saltykova A."/>
            <person name="Bonnot C."/>
            <person name="Breuninger H."/>
            <person name="Symeonidi A."/>
            <person name="Radhakrishnan G.V."/>
            <person name="Van Nieuwerburgh F."/>
            <person name="Deforce D."/>
            <person name="Chang C."/>
            <person name="Karol K.G."/>
            <person name="Hedrich R."/>
            <person name="Ulvskov P."/>
            <person name="Glockner G."/>
            <person name="Delwiche C.F."/>
            <person name="Petrasek J."/>
            <person name="Van de Peer Y."/>
            <person name="Friml J."/>
            <person name="Beilby M."/>
            <person name="Dolan L."/>
            <person name="Kohara Y."/>
            <person name="Sugano S."/>
            <person name="Fujiyama A."/>
            <person name="Delaux P.-M."/>
            <person name="Quint M."/>
            <person name="TheiBen G."/>
            <person name="Hagemann M."/>
            <person name="Harholt J."/>
            <person name="Dunand C."/>
            <person name="Zachgo S."/>
            <person name="Langdale J."/>
            <person name="Maumus F."/>
            <person name="Straeten D.V.D."/>
            <person name="Gould S.B."/>
            <person name="Rensing S.A."/>
        </authorList>
    </citation>
    <scope>NUCLEOTIDE SEQUENCE [LARGE SCALE GENOMIC DNA]</scope>
    <source>
        <strain evidence="20 21">S276</strain>
    </source>
</reference>
<keyword evidence="5" id="KW-0479">Metal-binding</keyword>
<keyword evidence="4" id="KW-0540">Nuclease</keyword>
<dbReference type="InterPro" id="IPR056924">
    <property type="entry name" value="SH3_Tf2-1"/>
</dbReference>
<feature type="compositionally biased region" description="Basic residues" evidence="17">
    <location>
        <begin position="2117"/>
        <end position="2134"/>
    </location>
</feature>
<feature type="compositionally biased region" description="Low complexity" evidence="17">
    <location>
        <begin position="1911"/>
        <end position="1924"/>
    </location>
</feature>
<keyword evidence="16" id="KW-0863">Zinc-finger</keyword>
<feature type="region of interest" description="Disordered" evidence="17">
    <location>
        <begin position="388"/>
        <end position="410"/>
    </location>
</feature>
<dbReference type="PROSITE" id="PS50878">
    <property type="entry name" value="RT_POL"/>
    <property type="match status" value="1"/>
</dbReference>
<evidence type="ECO:0000256" key="3">
    <source>
        <dbReference type="ARBA" id="ARBA00022695"/>
    </source>
</evidence>
<evidence type="ECO:0000313" key="20">
    <source>
        <dbReference type="EMBL" id="GBG79339.1"/>
    </source>
</evidence>
<evidence type="ECO:0000313" key="21">
    <source>
        <dbReference type="Proteomes" id="UP000265515"/>
    </source>
</evidence>
<dbReference type="SUPFAM" id="SSF57756">
    <property type="entry name" value="Retrovirus zinc finger-like domains"/>
    <property type="match status" value="1"/>
</dbReference>
<evidence type="ECO:0000259" key="18">
    <source>
        <dbReference type="PROSITE" id="PS50158"/>
    </source>
</evidence>
<dbReference type="GO" id="GO:0006310">
    <property type="term" value="P:DNA recombination"/>
    <property type="evidence" value="ECO:0007669"/>
    <property type="project" value="UniProtKB-KW"/>
</dbReference>
<feature type="compositionally biased region" description="Basic and acidic residues" evidence="17">
    <location>
        <begin position="2504"/>
        <end position="2559"/>
    </location>
</feature>
<keyword evidence="7" id="KW-0255">Endonuclease</keyword>
<dbReference type="Pfam" id="PF00078">
    <property type="entry name" value="RVT_1"/>
    <property type="match status" value="2"/>
</dbReference>
<evidence type="ECO:0000256" key="10">
    <source>
        <dbReference type="ARBA" id="ARBA00022908"/>
    </source>
</evidence>
<evidence type="ECO:0000256" key="8">
    <source>
        <dbReference type="ARBA" id="ARBA00022801"/>
    </source>
</evidence>
<dbReference type="GO" id="GO:0004519">
    <property type="term" value="F:endonuclease activity"/>
    <property type="evidence" value="ECO:0007669"/>
    <property type="project" value="UniProtKB-KW"/>
</dbReference>
<keyword evidence="6" id="KW-0064">Aspartyl protease</keyword>
<evidence type="ECO:0000256" key="16">
    <source>
        <dbReference type="PROSITE-ProRule" id="PRU00047"/>
    </source>
</evidence>
<feature type="region of interest" description="Disordered" evidence="17">
    <location>
        <begin position="2504"/>
        <end position="2605"/>
    </location>
</feature>
<dbReference type="FunFam" id="3.30.70.270:FF:000020">
    <property type="entry name" value="Transposon Tf2-6 polyprotein-like Protein"/>
    <property type="match status" value="2"/>
</dbReference>
<feature type="domain" description="CCHC-type" evidence="18">
    <location>
        <begin position="1875"/>
        <end position="1892"/>
    </location>
</feature>
<keyword evidence="1" id="KW-0645">Protease</keyword>
<feature type="domain" description="Reverse transcriptase" evidence="19">
    <location>
        <begin position="518"/>
        <end position="697"/>
    </location>
</feature>
<evidence type="ECO:0000256" key="14">
    <source>
        <dbReference type="ARBA" id="ARBA00023172"/>
    </source>
</evidence>
<dbReference type="InterPro" id="IPR041577">
    <property type="entry name" value="RT_RNaseH_2"/>
</dbReference>
<dbReference type="Gene3D" id="3.30.70.270">
    <property type="match status" value="4"/>
</dbReference>
<dbReference type="GO" id="GO:0003964">
    <property type="term" value="F:RNA-directed DNA polymerase activity"/>
    <property type="evidence" value="ECO:0007669"/>
    <property type="project" value="UniProtKB-KW"/>
</dbReference>
<dbReference type="GO" id="GO:0015074">
    <property type="term" value="P:DNA integration"/>
    <property type="evidence" value="ECO:0007669"/>
    <property type="project" value="UniProtKB-KW"/>
</dbReference>
<dbReference type="InterPro" id="IPR041588">
    <property type="entry name" value="Integrase_H2C2"/>
</dbReference>
<dbReference type="Pfam" id="PF24626">
    <property type="entry name" value="SH3_Tf2-1"/>
    <property type="match status" value="1"/>
</dbReference>
<comment type="caution">
    <text evidence="20">The sequence shown here is derived from an EMBL/GenBank/DDBJ whole genome shotgun (WGS) entry which is preliminary data.</text>
</comment>
<evidence type="ECO:0000256" key="17">
    <source>
        <dbReference type="SAM" id="MobiDB-lite"/>
    </source>
</evidence>
<dbReference type="GO" id="GO:0008270">
    <property type="term" value="F:zinc ion binding"/>
    <property type="evidence" value="ECO:0007669"/>
    <property type="project" value="UniProtKB-KW"/>
</dbReference>
<evidence type="ECO:0000256" key="2">
    <source>
        <dbReference type="ARBA" id="ARBA00022679"/>
    </source>
</evidence>
<evidence type="ECO:0000256" key="15">
    <source>
        <dbReference type="ARBA" id="ARBA00023268"/>
    </source>
</evidence>
<proteinExistence type="predicted"/>
<dbReference type="Gramene" id="GBG79339">
    <property type="protein sequence ID" value="GBG79339"/>
    <property type="gene ID" value="CBR_g29489"/>
</dbReference>
<dbReference type="PANTHER" id="PTHR37984:SF5">
    <property type="entry name" value="PROTEIN NYNRIN-LIKE"/>
    <property type="match status" value="1"/>
</dbReference>
<dbReference type="InterPro" id="IPR043502">
    <property type="entry name" value="DNA/RNA_pol_sf"/>
</dbReference>
<evidence type="ECO:0000256" key="5">
    <source>
        <dbReference type="ARBA" id="ARBA00022723"/>
    </source>
</evidence>
<evidence type="ECO:0000256" key="11">
    <source>
        <dbReference type="ARBA" id="ARBA00022918"/>
    </source>
</evidence>
<dbReference type="Gene3D" id="4.10.60.10">
    <property type="entry name" value="Zinc finger, CCHC-type"/>
    <property type="match status" value="1"/>
</dbReference>
<evidence type="ECO:0000256" key="4">
    <source>
        <dbReference type="ARBA" id="ARBA00022722"/>
    </source>
</evidence>
<evidence type="ECO:0000256" key="7">
    <source>
        <dbReference type="ARBA" id="ARBA00022759"/>
    </source>
</evidence>
<dbReference type="PROSITE" id="PS50158">
    <property type="entry name" value="ZF_CCHC"/>
    <property type="match status" value="1"/>
</dbReference>
<dbReference type="InterPro" id="IPR043128">
    <property type="entry name" value="Rev_trsase/Diguanyl_cyclase"/>
</dbReference>
<sequence length="2754" mass="311790">MADITSEQWKAMLDVVADNERPFFQKLYEDAIHREREAEAAARATSIAEQVALLAVPESNDDRFQEKLAAAIAVLVQLRTLEELEFRVTALEQWNQELQAEIVSLKQSQLSTPRPPNPRPAAVPVSHPNTVLVMRASGTVTSAGTGASSSSGSAGSSALVIVPNAGTSAQNATVLTGVQYSGPVVDKRAATLPSKYDGKGDITSWISSMRSCFEVLRTPQEDRSMIMGTNTEPVVRTFIELQAVTSGYERIDVTEWLKVTLVHTLEDLLITQYQDKHAALKARLKLEGLKGQTWRTFMQALEQHLTGLFTTPNLGLTDVSCMDVVMGVAPKEYVSQLGLKDHTTWRELLTDLVNLEAKELTRHVKAPAAGRTSQRKRYGSGNQLALHEHREAEDQSYADDLSLDDDLEPDSAVGYSASALESNSTSAPSTSNPVVIAVNSRSDLLSPDVDDPPPEVPTNIRRLLDRFPEVLVEPRGVPECPVKHKIEIIEGSVPPKGRVYRMGQGELEELRRQIDDMIDRGWIRPSESEFGAPVLFVPKKGGKLRMCIDYRGLNRITRKNVYPLPRIDDLLDAAGGCKVFSKIGLKSGYHQIEVDPSDQHKTEFKTRDGLYEFIVMPFGLTNAPATFQCLMDKVLRHQLNRFVVIYLDDILIFSKSMEEHVKHLEEVLQVLKEAQLHLNLEKSEFGRDSVIYLGHRLSANDLEPEATKVEVIRKWPQPANARELRSFLGLASYYRKFVPKFYVIGRPLSRLTSKNVAYAWCEKCETAFQALKEALVSHPVLRIADPNLTFVVTTDASQYGIGAVLQQDDGDGLCPLEYYSKRMPSHKVTTSTYMHELYALREALAHCKHHLLGRHFKVYSDHQTLQWIKTQTDLSPTLTRWLHDIDVYNFELKHKKGCYNCVADALSRHPEFLTCLVDSYDLRRKLKEDLVEHTAKDPDLSPILEQLKADPSSQPDFHECEGLVFRRYGKFDRLCVPNHAHLRTYFLDFAHGRSGHFGFEKTYGSLLQQFDWPGMKGSAQKFIVECQVCQRTKVHRHKPYGLLKPLPIPDGPGEKKDEELNTWLRTVPVWVKAKRTLQEEEVITVASYLEGKEAKWLDDVVTKAEYGRRMADWAQSLTLDQFLEMVEARWHNSQQAQLATDAINRLDQRKFKSVRELTTTIDSLIVVPGINYNNQFLLTTLVRCLPENFKNLLASEARLEYHSFETLSRKALDLEATLGNAQPTQNDTRKKKSPQEWKKKGAKLMMVESDGTQTEIDELTDLLDVSEYDGEETAKGSTLAALVKAKHAMNRIFHDHLDKFVVVYLDDILIFSKSVEEHAQHVKTVLSLLRQYKYKVNFEKCEFGRTKILYLGHEVSAEGIRPEDAKMASIRDWPRPQTVTEVRSFLGMCGYYRNFVKNYSTVASPLTDLTRLDTPWDWSDECEGAFKRLKHALMNHEVLMVPDPQKSFIVITDASQYGIGAVLAQQDGKKLRPIEYMSKKMPSKKLAKSTYERELYALYKALVHWRHFLLGRFFYLRTDHQTLKWIKTQPALSDALKRWIEVIDQYDFKLEYLKGEYNKVADALSRRADYLGALVSEFGVSQEVTQSLVGAYQEDPIMMDIMHKLQAKDKATESEFVMVDGLLFLDKVGCKSSASNNWDFLLPENRSSATPGTLEYGVQYEKLLQQAVEHIKKAQQAMIASENKHRRQSSSQVGERVWVKASELGQEFGISRKLMPQYFGHWEVVDVVGDEMDGPTYVICIPGHLRTHPVFHASKLAPFVETDQFPSRRSMLPPTMDGQVDIDDIVDHKDLPVQKPLGRGRPPKPKREYRVRFRHHIDPKEDRWFTRDELIDTAPQVVAEYERMLKGKAPAKETTRMSGGSGGPQKGSSRPMDERKCYKCGKEGHFIWDCAEYWRAKARGEPFVPASYGASGTRTGRTTMTSTTDEYVRRSRSADSGVTRAEVDDTGSLMREYFSEMARERRARREREEVEERNRREEEVRAEKERKRMQREEERRLREADRDARLLRIIRGKMLEDVGGRQETQGRRGKGAAKVYIEYTERELWSRWRENYCGGEGKGKKRKRKLYNWMGKIGVHKYVAIPVFTSTDRKELEAVESTLIRIWSPALNSTGGGEKKGGKKSKKRPGRKEHHRGRRQEECDKGKKKSANLGKIIEFNSKELGNGTVNVVELLRTLGKKRGKKGDRVIVSSGGDTWADGWRLVQRLFGETRVKWGRGTRPLRKCKNVFKAGGLITLRRITEASPMNLKLRDDMVSMFKCPWKNKNLRNLSLTDLLKYYGAMKTFTTKRSRGKARLMISQAIKEAHGMSVRKRVVVRIRFDDRIKKSEVTRLIVVTLEDTVQCFAKLEVEDERGVRLDEVLRVKEKLKGLVLAPLDRNPGYTLVQCPALYAKGMEETFFENDSYRVCEEDEVTELGVAFCEYKKKGLEPHGRWNGNGRIGDAYALPKHGYGSRAEGNILRERLWAYLLGCQLAAAVLVANDDERCTVVRGNLSKRFTVEERCRRGKDAWGGKRQGRDVGEGRGGENERVLLRPRTEMEERGVRGVTDGDKTKGGRSGEDRGGRVVGRWVTDGDKTRGNKGGEDGGDEVRGGEVVEAETGGAVVGRPEEGTLQVVMQAWPQMPWRNAPRPRATQEMRWSRMPWRNTPRPKGDTTVAMATDAMEEHTETKGNTAGAGRVAPAESIVEATKADEEEAANRKGAARVTNGMVGVTKTDEDAGAADAGNEEEVMIGVTGADNEGGVVTGVVRGQCVDTRESG</sequence>
<keyword evidence="11" id="KW-0695">RNA-directed DNA polymerase</keyword>
<accession>A0A388LAK0</accession>